<dbReference type="EMBL" id="CADCVF010000059">
    <property type="protein sequence ID" value="CAA9462824.1"/>
    <property type="molecule type" value="Genomic_DNA"/>
</dbReference>
<protein>
    <submittedName>
        <fullName evidence="1">Uncharacterized protein</fullName>
    </submittedName>
</protein>
<organism evidence="1">
    <name type="scientific">uncultured Rubrobacteraceae bacterium</name>
    <dbReference type="NCBI Taxonomy" id="349277"/>
    <lineage>
        <taxon>Bacteria</taxon>
        <taxon>Bacillati</taxon>
        <taxon>Actinomycetota</taxon>
        <taxon>Rubrobacteria</taxon>
        <taxon>Rubrobacterales</taxon>
        <taxon>Rubrobacteraceae</taxon>
        <taxon>environmental samples</taxon>
    </lineage>
</organism>
<name>A0A6J4R7Z2_9ACTN</name>
<evidence type="ECO:0000313" key="1">
    <source>
        <dbReference type="EMBL" id="CAA9462824.1"/>
    </source>
</evidence>
<reference evidence="1" key="1">
    <citation type="submission" date="2020-02" db="EMBL/GenBank/DDBJ databases">
        <authorList>
            <person name="Meier V. D."/>
        </authorList>
    </citation>
    <scope>NUCLEOTIDE SEQUENCE</scope>
    <source>
        <strain evidence="1">AVDCRST_MAG58</strain>
    </source>
</reference>
<dbReference type="AlphaFoldDB" id="A0A6J4R7Z2"/>
<gene>
    <name evidence="1" type="ORF">AVDCRST_MAG58-2949</name>
</gene>
<accession>A0A6J4R7Z2</accession>
<proteinExistence type="predicted"/>
<sequence>MRNPCQRFHTLRDTSAELHSETFGSPDVHWVRATVDPRGEEVFSFEPEIVEENVAP</sequence>